<sequence length="165" mass="18539">MVRRTFDGFRPTSGYLNGIAILLPPPPPPSPTIVVLRSVGARQKTVRVPASNRRRSGSRHSAAHDFPSSSSMRYLSIFIVIKPIRSTAAAMTGLSLRKPCGEKECPEYHMCQPHDLQCYPCHSYCNETSHNFDVKICQEQCQGHRPKYPAIAERSILFNEIQSQQ</sequence>
<organism evidence="2 3">
    <name type="scientific">Aphis craccivora</name>
    <name type="common">Cowpea aphid</name>
    <dbReference type="NCBI Taxonomy" id="307492"/>
    <lineage>
        <taxon>Eukaryota</taxon>
        <taxon>Metazoa</taxon>
        <taxon>Ecdysozoa</taxon>
        <taxon>Arthropoda</taxon>
        <taxon>Hexapoda</taxon>
        <taxon>Insecta</taxon>
        <taxon>Pterygota</taxon>
        <taxon>Neoptera</taxon>
        <taxon>Paraneoptera</taxon>
        <taxon>Hemiptera</taxon>
        <taxon>Sternorrhyncha</taxon>
        <taxon>Aphidomorpha</taxon>
        <taxon>Aphidoidea</taxon>
        <taxon>Aphididae</taxon>
        <taxon>Aphidini</taxon>
        <taxon>Aphis</taxon>
        <taxon>Aphis</taxon>
    </lineage>
</organism>
<gene>
    <name evidence="2" type="ORF">FWK35_00009107</name>
</gene>
<evidence type="ECO:0000256" key="1">
    <source>
        <dbReference type="SAM" id="MobiDB-lite"/>
    </source>
</evidence>
<protein>
    <submittedName>
        <fullName evidence="2">Uncharacterized protein</fullName>
    </submittedName>
</protein>
<evidence type="ECO:0000313" key="2">
    <source>
        <dbReference type="EMBL" id="KAF0766290.1"/>
    </source>
</evidence>
<name>A0A6G0Z6B3_APHCR</name>
<dbReference type="EMBL" id="VUJU01001225">
    <property type="protein sequence ID" value="KAF0766290.1"/>
    <property type="molecule type" value="Genomic_DNA"/>
</dbReference>
<reference evidence="2 3" key="1">
    <citation type="submission" date="2019-08" db="EMBL/GenBank/DDBJ databases">
        <title>Whole genome of Aphis craccivora.</title>
        <authorList>
            <person name="Voronova N.V."/>
            <person name="Shulinski R.S."/>
            <person name="Bandarenka Y.V."/>
            <person name="Zhorov D.G."/>
            <person name="Warner D."/>
        </authorList>
    </citation>
    <scope>NUCLEOTIDE SEQUENCE [LARGE SCALE GENOMIC DNA]</scope>
    <source>
        <strain evidence="2">180601</strain>
        <tissue evidence="2">Whole Body</tissue>
    </source>
</reference>
<feature type="region of interest" description="Disordered" evidence="1">
    <location>
        <begin position="44"/>
        <end position="65"/>
    </location>
</feature>
<dbReference type="AlphaFoldDB" id="A0A6G0Z6B3"/>
<dbReference type="OrthoDB" id="6599193at2759"/>
<accession>A0A6G0Z6B3</accession>
<keyword evidence="3" id="KW-1185">Reference proteome</keyword>
<evidence type="ECO:0000313" key="3">
    <source>
        <dbReference type="Proteomes" id="UP000478052"/>
    </source>
</evidence>
<dbReference type="Proteomes" id="UP000478052">
    <property type="component" value="Unassembled WGS sequence"/>
</dbReference>
<comment type="caution">
    <text evidence="2">The sequence shown here is derived from an EMBL/GenBank/DDBJ whole genome shotgun (WGS) entry which is preliminary data.</text>
</comment>
<proteinExistence type="predicted"/>